<feature type="coiled-coil region" evidence="1">
    <location>
        <begin position="655"/>
        <end position="717"/>
    </location>
</feature>
<feature type="compositionally biased region" description="Basic and acidic residues" evidence="2">
    <location>
        <begin position="1913"/>
        <end position="1941"/>
    </location>
</feature>
<keyword evidence="3" id="KW-1133">Transmembrane helix</keyword>
<accession>A0A3N2PSV1</accession>
<keyword evidence="1" id="KW-0175">Coiled coil</keyword>
<feature type="region of interest" description="Disordered" evidence="2">
    <location>
        <begin position="1689"/>
        <end position="1737"/>
    </location>
</feature>
<dbReference type="GeneID" id="39580751"/>
<feature type="region of interest" description="Disordered" evidence="2">
    <location>
        <begin position="768"/>
        <end position="802"/>
    </location>
</feature>
<feature type="region of interest" description="Disordered" evidence="2">
    <location>
        <begin position="466"/>
        <end position="514"/>
    </location>
</feature>
<keyword evidence="3" id="KW-0472">Membrane</keyword>
<feature type="coiled-coil region" evidence="1">
    <location>
        <begin position="252"/>
        <end position="321"/>
    </location>
</feature>
<dbReference type="STRING" id="1314773.A0A3N2PSV1"/>
<dbReference type="Proteomes" id="UP000272025">
    <property type="component" value="Unassembled WGS sequence"/>
</dbReference>
<feature type="compositionally biased region" description="Basic and acidic residues" evidence="2">
    <location>
        <begin position="234"/>
        <end position="243"/>
    </location>
</feature>
<feature type="transmembrane region" description="Helical" evidence="3">
    <location>
        <begin position="2061"/>
        <end position="2089"/>
    </location>
</feature>
<feature type="coiled-coil region" evidence="1">
    <location>
        <begin position="1184"/>
        <end position="1331"/>
    </location>
</feature>
<sequence length="2191" mass="247570">MASEDPKDEETRDHGPETTSEADAGASGHKTPPGDSTPEEPQEPQGGERSQSDLSRSGHRPADITIPPPPSLNASAKHGSQSSPAKGPSPAELLQEGKPPKRRTDTSSFHNLPREPSTRPPSRPMSLISRATSAASHAALHGGMFGGFPTLRDLVTAFQGERKRREKIEKELYGVRRQLEDEVRRKDLKESEVKTLEKQLEQTKKAKARARRNLNVPSINPGEQHVTRQLLEQSRGESPRSETQEEVFESVMTEENHEMEILKTKLETAEGENEILKTDLARARNEIEAYGEDLSRTEKFCEAETAKLSELQEKYDALQATRFGNLNLDQAPSWAKTPRTGGGLSGMGSSQPESSKKSSPLIPSPGSGAGSEATAGTRYRQRSASLASRFSDGGFDERPTISREDYDILLEHFVRQEINDEIFDNGRSALATVVTATEMARAGIEQQAEFLNDFVQQDQNSKPYTFVKEYDPSEDDSNEDLGEHARKQKERWQNELKRPQNESNETDKDARGCDCGGDGDCPQKLRKAQQEIERLHEQLSKQRDCDGDCEEQLRKAHEKIAALHESWKKQLSKLEYSRKTAKDRAEFFKTKLDMANMSLKKAGKRLDAQKATIAKCRDEIELGIRTQAKLKTKLEENYEETAKLKRKIADSHEAYATVSKQLEEANQGIRRLEADIETVRAYISKPENEMDRLEGNLQRWTREVASVDSELTKLRARQERAKTRRLPGPDPIAPVTRARAQDMDAKVAELTEKKNEIVGTIGRIRGRLDTLAGDKPEDQMRREVQEKQQQEKQQQQQQSTIGSAVRWLRGSGKSSQATQAEVDAKDKQIADLEEKLAEAQHNLASLKKLNKNEEPDVVAIEKELAKANKDRRDILGQKTIAEKQREESMKAAARLEEELEAKKKEVAQVEEHVKQHIGLANKTVKTLRAIISTLRDGPDADIQETERLIGVVRDQTIAASGSGLPQADRIKMESMGEGPASQLRRLDVLEAERARLLKCLQDELAEKKREAQTVEELQKELDRLQKAGEKPEAHMDLKTKVGELTDQLELLKQAREKLERLERADIDREEMKAEADCLSGAIELQESNPVEKKKPKLRRELKTLRDDINAKDAEMDKLNNNLASMDGQLRALVGDPTVANINKHIERLEAQLDDAAARLQASGYLKARYDELREKTDLERRKRISDLEVDIANMREALDRKKGERREEMDGIMATTAVLEQRLKESEEYRERREAALDKQARETQVLKERIRTLDSDLSRTRDRLEEETKKGERNVVLIAKLKTECKKLETELAAARKEREAEKAKLVKALKERELELAKARTEKIQLERLLGIIRKDLKSAMDRVGKEPANDEGEARFGNSAHEIVSQLQRLEENIRERVRDKDEELRHLTSQRDKEFNGLQKEMEELRRELHQYQQEAQQEGQVSSQHLDHANNERRLRRALQKAEQNQKVLANLRDVAETRLNRAEEELEQLLHDYGVYENEVKMDFDYLHTKHRRYAEDMEKTIESTSKEMEVKQAIIESLTNQIGELEVRLEEKEEELKTLCSLTFSTSTDEDEVEELRQERDQLNGQVREMQQQLDVYAERARASGDTEKLKKKIADLEHQLSAVTKSNSGDTAAVEAARREIERLRKLLAKLQSTTKDANNTLSPRTTGIVNDFPEHMKRISSLEAELKEVKNERDSLLASKASLQQGDIPEARERKPTSTADRLQSMQRDGLVDAGSEDLTKSGEETTWGQREFDDTKDIARVQRKVDELEALLKAKTDDLTRSQTELDLMRRVQSAEKDNMRLNDQELQAVREECDQARRELGSVQKQMKSALGQVESLKREKKQLEEETRRTEKALSGERKLLQQRQKDEQKPAADGTTVADEELREFEQALEAGSAKLKQQLGSDGPEELPTAGPSVQTVDSRSHEAKEKRAEPKSNSKSDEGERLESKAWSDMAQAHKVIARALEVIARAHEAMPTGPRPRGPIMPSLPTDDDTETKEPTSDAGTGSKDEEEAGARSTPGWFGRDDTPSEQQAGLGQPSTVAPHGLRWGAVSELARFAGEMAASGFTSWSLVAALLTTAVSEAGLLPPLLLGILMVCRGWMSRRGRFADLPGQPRQPRASWPRVTWWVVAGLLVQIVLFYLMYVGMRAYADYKKLADLADLWMSANGVTGGSPPDLIQMNHLSDLSWTREDLGDILDES</sequence>
<feature type="compositionally biased region" description="Polar residues" evidence="2">
    <location>
        <begin position="2021"/>
        <end position="2032"/>
    </location>
</feature>
<evidence type="ECO:0000256" key="1">
    <source>
        <dbReference type="SAM" id="Coils"/>
    </source>
</evidence>
<dbReference type="PANTHER" id="PTHR45615:SF80">
    <property type="entry name" value="GRIP DOMAIN-CONTAINING PROTEIN"/>
    <property type="match status" value="1"/>
</dbReference>
<dbReference type="PANTHER" id="PTHR45615">
    <property type="entry name" value="MYOSIN HEAVY CHAIN, NON-MUSCLE"/>
    <property type="match status" value="1"/>
</dbReference>
<keyword evidence="3" id="KW-0812">Transmembrane</keyword>
<keyword evidence="5" id="KW-1185">Reference proteome</keyword>
<dbReference type="RefSeq" id="XP_028465393.1">
    <property type="nucleotide sequence ID" value="XM_028612273.1"/>
</dbReference>
<feature type="compositionally biased region" description="Basic and acidic residues" evidence="2">
    <location>
        <begin position="481"/>
        <end position="512"/>
    </location>
</feature>
<feature type="compositionally biased region" description="Polar residues" evidence="2">
    <location>
        <begin position="72"/>
        <end position="84"/>
    </location>
</feature>
<feature type="compositionally biased region" description="Basic and acidic residues" evidence="2">
    <location>
        <begin position="1827"/>
        <end position="1863"/>
    </location>
</feature>
<gene>
    <name evidence="4" type="ORF">SODALDRAFT_334699</name>
</gene>
<feature type="region of interest" description="Disordered" evidence="2">
    <location>
        <begin position="1965"/>
        <end position="2034"/>
    </location>
</feature>
<evidence type="ECO:0000256" key="2">
    <source>
        <dbReference type="SAM" id="MobiDB-lite"/>
    </source>
</evidence>
<feature type="transmembrane region" description="Helical" evidence="3">
    <location>
        <begin position="2116"/>
        <end position="2135"/>
    </location>
</feature>
<feature type="coiled-coil region" evidence="1">
    <location>
        <begin position="179"/>
        <end position="213"/>
    </location>
</feature>
<feature type="compositionally biased region" description="Polar residues" evidence="2">
    <location>
        <begin position="1706"/>
        <end position="1716"/>
    </location>
</feature>
<name>A0A3N2PSV1_SODAK</name>
<organism evidence="4 5">
    <name type="scientific">Sodiomyces alkalinus (strain CBS 110278 / VKM F-3762 / F11)</name>
    <name type="common">Alkaliphilic filamentous fungus</name>
    <dbReference type="NCBI Taxonomy" id="1314773"/>
    <lineage>
        <taxon>Eukaryota</taxon>
        <taxon>Fungi</taxon>
        <taxon>Dikarya</taxon>
        <taxon>Ascomycota</taxon>
        <taxon>Pezizomycotina</taxon>
        <taxon>Sordariomycetes</taxon>
        <taxon>Hypocreomycetidae</taxon>
        <taxon>Glomerellales</taxon>
        <taxon>Plectosphaerellaceae</taxon>
        <taxon>Sodiomyces</taxon>
    </lineage>
</organism>
<proteinExistence type="predicted"/>
<feature type="compositionally biased region" description="Basic and acidic residues" evidence="2">
    <location>
        <begin position="768"/>
        <end position="790"/>
    </location>
</feature>
<feature type="region of interest" description="Disordered" evidence="2">
    <location>
        <begin position="214"/>
        <end position="244"/>
    </location>
</feature>
<dbReference type="EMBL" id="ML119057">
    <property type="protein sequence ID" value="ROT37587.1"/>
    <property type="molecule type" value="Genomic_DNA"/>
</dbReference>
<feature type="coiled-coil region" evidence="1">
    <location>
        <begin position="878"/>
        <end position="912"/>
    </location>
</feature>
<feature type="region of interest" description="Disordered" evidence="2">
    <location>
        <begin position="330"/>
        <end position="398"/>
    </location>
</feature>
<evidence type="ECO:0000256" key="3">
    <source>
        <dbReference type="SAM" id="Phobius"/>
    </source>
</evidence>
<protein>
    <submittedName>
        <fullName evidence="4">Uncharacterized protein</fullName>
    </submittedName>
</protein>
<dbReference type="Gene3D" id="1.10.287.1490">
    <property type="match status" value="2"/>
</dbReference>
<feature type="region of interest" description="Disordered" evidence="2">
    <location>
        <begin position="1812"/>
        <end position="1942"/>
    </location>
</feature>
<feature type="coiled-coil region" evidence="1">
    <location>
        <begin position="986"/>
        <end position="1158"/>
    </location>
</feature>
<evidence type="ECO:0000313" key="4">
    <source>
        <dbReference type="EMBL" id="ROT37587.1"/>
    </source>
</evidence>
<reference evidence="4 5" key="1">
    <citation type="journal article" date="2018" name="Mol. Ecol.">
        <title>The obligate alkalophilic soda-lake fungus Sodiomyces alkalinus has shifted to a protein diet.</title>
        <authorList>
            <person name="Grum-Grzhimaylo A.A."/>
            <person name="Falkoski D.L."/>
            <person name="van den Heuvel J."/>
            <person name="Valero-Jimenez C.A."/>
            <person name="Min B."/>
            <person name="Choi I.G."/>
            <person name="Lipzen A."/>
            <person name="Daum C.G."/>
            <person name="Aanen D.K."/>
            <person name="Tsang A."/>
            <person name="Henrissat B."/>
            <person name="Bilanenko E.N."/>
            <person name="de Vries R.P."/>
            <person name="van Kan J.A.L."/>
            <person name="Grigoriev I.V."/>
            <person name="Debets A.J.M."/>
        </authorList>
    </citation>
    <scope>NUCLEOTIDE SEQUENCE [LARGE SCALE GENOMIC DNA]</scope>
    <source>
        <strain evidence="4 5">F11</strain>
    </source>
</reference>
<feature type="compositionally biased region" description="Low complexity" evidence="2">
    <location>
        <begin position="349"/>
        <end position="377"/>
    </location>
</feature>
<feature type="region of interest" description="Disordered" evidence="2">
    <location>
        <begin position="1"/>
        <end position="136"/>
    </location>
</feature>
<evidence type="ECO:0000313" key="5">
    <source>
        <dbReference type="Proteomes" id="UP000272025"/>
    </source>
</evidence>